<name>U5MNT1_CLOSA</name>
<dbReference type="HOGENOM" id="CLU_3307509_0_0_9"/>
<gene>
    <name evidence="1" type="ORF">CLSA_c14230</name>
</gene>
<accession>U5MNT1</accession>
<dbReference type="Proteomes" id="UP000017118">
    <property type="component" value="Chromosome"/>
</dbReference>
<dbReference type="KEGG" id="csb:CLSA_c14230"/>
<sequence>MKVGFIMNEFIKLLDKNLEFVSYEIINDTMHINIVSNRN</sequence>
<reference evidence="1 2" key="1">
    <citation type="journal article" date="2013" name="Genome Announc.">
        <title>Complete Genome Sequence of the Solvent Producer Clostridium saccharobutylicum NCP262 (DSM 13864).</title>
        <authorList>
            <person name="Poehlein A."/>
            <person name="Hartwich K."/>
            <person name="Krabben P."/>
            <person name="Ehrenreich A."/>
            <person name="Liebl W."/>
            <person name="Durre P."/>
            <person name="Gottschalk G."/>
            <person name="Daniel R."/>
        </authorList>
    </citation>
    <scope>NUCLEOTIDE SEQUENCE [LARGE SCALE GENOMIC DNA]</scope>
    <source>
        <strain evidence="1">DSM 13864</strain>
    </source>
</reference>
<dbReference type="AlphaFoldDB" id="U5MNT1"/>
<evidence type="ECO:0000313" key="2">
    <source>
        <dbReference type="Proteomes" id="UP000017118"/>
    </source>
</evidence>
<protein>
    <submittedName>
        <fullName evidence="1">Uncharacterized protein</fullName>
    </submittedName>
</protein>
<organism evidence="1 2">
    <name type="scientific">Clostridium saccharobutylicum DSM 13864</name>
    <dbReference type="NCBI Taxonomy" id="1345695"/>
    <lineage>
        <taxon>Bacteria</taxon>
        <taxon>Bacillati</taxon>
        <taxon>Bacillota</taxon>
        <taxon>Clostridia</taxon>
        <taxon>Eubacteriales</taxon>
        <taxon>Clostridiaceae</taxon>
        <taxon>Clostridium</taxon>
    </lineage>
</organism>
<proteinExistence type="predicted"/>
<keyword evidence="2" id="KW-1185">Reference proteome</keyword>
<evidence type="ECO:0000313" key="1">
    <source>
        <dbReference type="EMBL" id="AGX42424.1"/>
    </source>
</evidence>
<dbReference type="EMBL" id="CP006721">
    <property type="protein sequence ID" value="AGX42424.1"/>
    <property type="molecule type" value="Genomic_DNA"/>
</dbReference>